<evidence type="ECO:0000256" key="2">
    <source>
        <dbReference type="ARBA" id="ARBA00022840"/>
    </source>
</evidence>
<dbReference type="EMBL" id="BAAAIH010000073">
    <property type="protein sequence ID" value="GAA1299319.1"/>
    <property type="molecule type" value="Genomic_DNA"/>
</dbReference>
<dbReference type="CDD" id="cd06170">
    <property type="entry name" value="LuxR_C_like"/>
    <property type="match status" value="1"/>
</dbReference>
<reference evidence="4 5" key="1">
    <citation type="journal article" date="2019" name="Int. J. Syst. Evol. Microbiol.">
        <title>The Global Catalogue of Microorganisms (GCM) 10K type strain sequencing project: providing services to taxonomists for standard genome sequencing and annotation.</title>
        <authorList>
            <consortium name="The Broad Institute Genomics Platform"/>
            <consortium name="The Broad Institute Genome Sequencing Center for Infectious Disease"/>
            <person name="Wu L."/>
            <person name="Ma J."/>
        </authorList>
    </citation>
    <scope>NUCLEOTIDE SEQUENCE [LARGE SCALE GENOMIC DNA]</scope>
    <source>
        <strain evidence="4 5">JCM 11448</strain>
    </source>
</reference>
<dbReference type="SMART" id="SM00421">
    <property type="entry name" value="HTH_LUXR"/>
    <property type="match status" value="1"/>
</dbReference>
<proteinExistence type="predicted"/>
<dbReference type="PROSITE" id="PS00622">
    <property type="entry name" value="HTH_LUXR_1"/>
    <property type="match status" value="1"/>
</dbReference>
<dbReference type="PANTHER" id="PTHR16305">
    <property type="entry name" value="TESTICULAR SOLUBLE ADENYLYL CYCLASE"/>
    <property type="match status" value="1"/>
</dbReference>
<evidence type="ECO:0000256" key="1">
    <source>
        <dbReference type="ARBA" id="ARBA00022741"/>
    </source>
</evidence>
<dbReference type="InterPro" id="IPR041664">
    <property type="entry name" value="AAA_16"/>
</dbReference>
<sequence length="939" mass="100042">MQRVRQESFVSRPAQLRARAREAEAAGQLVQAARSGQGGALVLLGEAGIGKTTLLACAADVATGFQRLRAVGVEFEMDLPFAALHQLCGPLLHRIDRLPGAQREALEAAFGLRNDAVADPFRVGLAVLGLLTETSREKPVLCVVDDAQWLDSASARILTFVARRVGPMGVVFAFGLREVPDTDVLRGLPTLTVPGLPDGDARALLAAEVLAPLDAAVRERIIAEARGNPLALLELARSAGPTAIAGGFALPDTVAGRIERSFHDRVAALPDNTRRLLLIAAAEPVGDSGLLQRACAHLGTDLAAAAPAEAAGLLEFGARVRFSHPLVRSAVYRAAPLAERRAAHSALARATDREWDPDRRAWHRAMATTGVDEDVAAELEQSAQRAQARGGLAAAAAFLEKAAALTPDPTLRNARLLSAAQAKHNAGAPDEALNLLAAMDTGLLDGVQHATSVRLRGRISFAVQRGNEAPPLLLEAARLLGPLDPGLARETLLEVLWAAAWAGRFGHAEAVVRATEAILVGTPRPQPLGASDLLLDGIVTLFTRGLAAALPDIRDALHAYRRSEEMHALPLACRAAWGVWDDDALEALSTRLTTTARESGALAVLPVGLNFEAWLRLHQGHFDRAGALIQEADAVAEATGAPQTSYGAAFLAGWRGDPDQGGRLLETSAREAASRGEATAVTVTELATSVLHNGGGRYDAALIAARKAAKQVQISAFGVWAMPEVVEAATRLGQTEVALKAADQLSERTLPCGTDWALGVEATTRALLADDTAAEDLYREAVERLERTRIRVQLARTHLVYGEWLRRQRRRVDARTHLLTAHEMFSTMGAEAFAARAEGELRASGGFRRPADGPERLAVREPKVARPAPARSKPPAGLTEREVQVLCLVAQGLRNREIGMKLSISSRTVGHHLAHIYDKTGRRTRAGVTLFAMEHGLLP</sequence>
<dbReference type="InterPro" id="IPR000792">
    <property type="entry name" value="Tscrpt_reg_LuxR_C"/>
</dbReference>
<dbReference type="InterPro" id="IPR016032">
    <property type="entry name" value="Sig_transdc_resp-reg_C-effctor"/>
</dbReference>
<dbReference type="Gene3D" id="1.10.10.10">
    <property type="entry name" value="Winged helix-like DNA-binding domain superfamily/Winged helix DNA-binding domain"/>
    <property type="match status" value="1"/>
</dbReference>
<dbReference type="Proteomes" id="UP001500282">
    <property type="component" value="Unassembled WGS sequence"/>
</dbReference>
<keyword evidence="2" id="KW-0067">ATP-binding</keyword>
<feature type="domain" description="HTH luxR-type" evidence="3">
    <location>
        <begin position="871"/>
        <end position="936"/>
    </location>
</feature>
<keyword evidence="5" id="KW-1185">Reference proteome</keyword>
<name>A0ABN1XEY1_9ACTN</name>
<gene>
    <name evidence="4" type="ORF">GCM10009579_79360</name>
</gene>
<dbReference type="InterPro" id="IPR036388">
    <property type="entry name" value="WH-like_DNA-bd_sf"/>
</dbReference>
<dbReference type="PANTHER" id="PTHR16305:SF35">
    <property type="entry name" value="TRANSCRIPTIONAL ACTIVATOR DOMAIN"/>
    <property type="match status" value="1"/>
</dbReference>
<accession>A0ABN1XEY1</accession>
<protein>
    <submittedName>
        <fullName evidence="4">LuxR family transcriptional regulator</fullName>
    </submittedName>
</protein>
<evidence type="ECO:0000259" key="3">
    <source>
        <dbReference type="PROSITE" id="PS50043"/>
    </source>
</evidence>
<dbReference type="PRINTS" id="PR00038">
    <property type="entry name" value="HTHLUXR"/>
</dbReference>
<dbReference type="InterPro" id="IPR027417">
    <property type="entry name" value="P-loop_NTPase"/>
</dbReference>
<evidence type="ECO:0000313" key="4">
    <source>
        <dbReference type="EMBL" id="GAA1299319.1"/>
    </source>
</evidence>
<evidence type="ECO:0000313" key="5">
    <source>
        <dbReference type="Proteomes" id="UP001500282"/>
    </source>
</evidence>
<organism evidence="4 5">
    <name type="scientific">Streptomyces javensis</name>
    <dbReference type="NCBI Taxonomy" id="114698"/>
    <lineage>
        <taxon>Bacteria</taxon>
        <taxon>Bacillati</taxon>
        <taxon>Actinomycetota</taxon>
        <taxon>Actinomycetes</taxon>
        <taxon>Kitasatosporales</taxon>
        <taxon>Streptomycetaceae</taxon>
        <taxon>Streptomyces</taxon>
        <taxon>Streptomyces violaceusniger group</taxon>
    </lineage>
</organism>
<dbReference type="PROSITE" id="PS50043">
    <property type="entry name" value="HTH_LUXR_2"/>
    <property type="match status" value="1"/>
</dbReference>
<dbReference type="SUPFAM" id="SSF46894">
    <property type="entry name" value="C-terminal effector domain of the bipartite response regulators"/>
    <property type="match status" value="1"/>
</dbReference>
<dbReference type="Pfam" id="PF00196">
    <property type="entry name" value="GerE"/>
    <property type="match status" value="1"/>
</dbReference>
<keyword evidence="1" id="KW-0547">Nucleotide-binding</keyword>
<dbReference type="SUPFAM" id="SSF52540">
    <property type="entry name" value="P-loop containing nucleoside triphosphate hydrolases"/>
    <property type="match status" value="1"/>
</dbReference>
<comment type="caution">
    <text evidence="4">The sequence shown here is derived from an EMBL/GenBank/DDBJ whole genome shotgun (WGS) entry which is preliminary data.</text>
</comment>
<dbReference type="Pfam" id="PF13191">
    <property type="entry name" value="AAA_16"/>
    <property type="match status" value="1"/>
</dbReference>